<feature type="compositionally biased region" description="Acidic residues" evidence="1">
    <location>
        <begin position="21"/>
        <end position="32"/>
    </location>
</feature>
<dbReference type="InterPro" id="IPR019141">
    <property type="entry name" value="DUF2045"/>
</dbReference>
<name>A0ABP0XFT1_9BRYO</name>
<organism evidence="2 3">
    <name type="scientific">Sphagnum jensenii</name>
    <dbReference type="NCBI Taxonomy" id="128206"/>
    <lineage>
        <taxon>Eukaryota</taxon>
        <taxon>Viridiplantae</taxon>
        <taxon>Streptophyta</taxon>
        <taxon>Embryophyta</taxon>
        <taxon>Bryophyta</taxon>
        <taxon>Sphagnophytina</taxon>
        <taxon>Sphagnopsida</taxon>
        <taxon>Sphagnales</taxon>
        <taxon>Sphagnaceae</taxon>
        <taxon>Sphagnum</taxon>
    </lineage>
</organism>
<dbReference type="EMBL" id="OZ020103">
    <property type="protein sequence ID" value="CAK9276776.1"/>
    <property type="molecule type" value="Genomic_DNA"/>
</dbReference>
<evidence type="ECO:0000313" key="2">
    <source>
        <dbReference type="EMBL" id="CAK9276776.1"/>
    </source>
</evidence>
<dbReference type="PANTHER" id="PTHR21477">
    <property type="entry name" value="ZGC:172139"/>
    <property type="match status" value="1"/>
</dbReference>
<evidence type="ECO:0000313" key="3">
    <source>
        <dbReference type="Proteomes" id="UP001497444"/>
    </source>
</evidence>
<gene>
    <name evidence="2" type="ORF">CSSPJE1EN1_LOCUS22254</name>
</gene>
<keyword evidence="3" id="KW-1185">Reference proteome</keyword>
<reference evidence="2" key="1">
    <citation type="submission" date="2024-02" db="EMBL/GenBank/DDBJ databases">
        <authorList>
            <consortium name="ELIXIR-Norway"/>
            <consortium name="Elixir Norway"/>
        </authorList>
    </citation>
    <scope>NUCLEOTIDE SEQUENCE</scope>
</reference>
<protein>
    <submittedName>
        <fullName evidence="2">Uncharacterized protein</fullName>
    </submittedName>
</protein>
<proteinExistence type="predicted"/>
<evidence type="ECO:0000256" key="1">
    <source>
        <dbReference type="SAM" id="MobiDB-lite"/>
    </source>
</evidence>
<sequence>MASASAPGNRRDSTIAGAGKEEDEEEEEEEEEWQHVKWGTHVKNTAEIPHANLISSPNITPSRVELLNIVRKHSLQLQHPGTEEVEVDPRFWCELLDLFFVRGLADHKIPEGDDDDLVFFVRLHVSAAFSNFNVSSWNGQPFFVRRWAPELGKVIGQSIRQVDWQRSFYLNLICHTSFSLTVAICSREGLQSQHTSPNSSLVPIYKVTKRVYASPSRANFQVDFRSKAVETVPAYPDICFVVDDYDNTFEDVVLMEADHCYCVLLNARGGAAFPPDTATENESFQTSHEAKLLGEAQGPNPPKVTLFSGFVNYDMVRNAYEGGQGKRGLMLPFSSAGKSELLVMRGPGGRGALDVAVSAVSGQNDTFNQPVPSPTNAGAKMGLGTIMRRAATVAKQAIAAAAAVQRDDASGPLPLRCCLMSLSLPWDTLAHDLLYKKVPPVPT</sequence>
<dbReference type="PANTHER" id="PTHR21477:SF13">
    <property type="entry name" value="KIAA0930"/>
    <property type="match status" value="1"/>
</dbReference>
<feature type="region of interest" description="Disordered" evidence="1">
    <location>
        <begin position="1"/>
        <end position="34"/>
    </location>
</feature>
<dbReference type="Pfam" id="PF09741">
    <property type="entry name" value="DUF2045"/>
    <property type="match status" value="1"/>
</dbReference>
<dbReference type="Proteomes" id="UP001497444">
    <property type="component" value="Chromosome 8"/>
</dbReference>
<accession>A0ABP0XFT1</accession>